<feature type="domain" description="Solute-binding protein family 5" evidence="5">
    <location>
        <begin position="144"/>
        <end position="516"/>
    </location>
</feature>
<dbReference type="EMBL" id="UOFR01000014">
    <property type="protein sequence ID" value="VAW92388.1"/>
    <property type="molecule type" value="Genomic_DNA"/>
</dbReference>
<dbReference type="GO" id="GO:0043190">
    <property type="term" value="C:ATP-binding cassette (ABC) transporter complex"/>
    <property type="evidence" value="ECO:0007669"/>
    <property type="project" value="InterPro"/>
</dbReference>
<dbReference type="Pfam" id="PF00496">
    <property type="entry name" value="SBP_bac_5"/>
    <property type="match status" value="1"/>
</dbReference>
<reference evidence="6" key="1">
    <citation type="submission" date="2018-06" db="EMBL/GenBank/DDBJ databases">
        <authorList>
            <person name="Zhirakovskaya E."/>
        </authorList>
    </citation>
    <scope>NUCLEOTIDE SEQUENCE</scope>
</reference>
<dbReference type="InterPro" id="IPR039424">
    <property type="entry name" value="SBP_5"/>
</dbReference>
<dbReference type="SUPFAM" id="SSF53850">
    <property type="entry name" value="Periplasmic binding protein-like II"/>
    <property type="match status" value="1"/>
</dbReference>
<dbReference type="PANTHER" id="PTHR30290:SF9">
    <property type="entry name" value="OLIGOPEPTIDE-BINDING PROTEIN APPA"/>
    <property type="match status" value="1"/>
</dbReference>
<dbReference type="CDD" id="cd08514">
    <property type="entry name" value="PBP2_AppA_like"/>
    <property type="match status" value="1"/>
</dbReference>
<dbReference type="GO" id="GO:0042597">
    <property type="term" value="C:periplasmic space"/>
    <property type="evidence" value="ECO:0007669"/>
    <property type="project" value="UniProtKB-ARBA"/>
</dbReference>
<evidence type="ECO:0000256" key="1">
    <source>
        <dbReference type="ARBA" id="ARBA00005695"/>
    </source>
</evidence>
<keyword evidence="2" id="KW-0813">Transport</keyword>
<dbReference type="GO" id="GO:0015833">
    <property type="term" value="P:peptide transport"/>
    <property type="evidence" value="ECO:0007669"/>
    <property type="project" value="TreeGrafter"/>
</dbReference>
<evidence type="ECO:0000256" key="4">
    <source>
        <dbReference type="SAM" id="Phobius"/>
    </source>
</evidence>
<dbReference type="PROSITE" id="PS01040">
    <property type="entry name" value="SBP_BACTERIAL_5"/>
    <property type="match status" value="1"/>
</dbReference>
<comment type="similarity">
    <text evidence="1">Belongs to the bacterial solute-binding protein 5 family.</text>
</comment>
<dbReference type="Gene3D" id="3.10.105.10">
    <property type="entry name" value="Dipeptide-binding Protein, Domain 3"/>
    <property type="match status" value="1"/>
</dbReference>
<accession>A0A3B0ZFW8</accession>
<evidence type="ECO:0000313" key="6">
    <source>
        <dbReference type="EMBL" id="VAW92388.1"/>
    </source>
</evidence>
<feature type="transmembrane region" description="Helical" evidence="4">
    <location>
        <begin position="12"/>
        <end position="30"/>
    </location>
</feature>
<sequence>MQKRFTTRDYVLFGMLTVLFLSIILTMYMIDRQWLKISEVEQQSREQAADLRAIRKSLSNITSGQVINSSSSGIQRSDEDIPASFQRAYQASKLPGYSEGDWLVRAFALNIKTLTPFIATDRYASDVQGMILESLLTYDPDTLELVGHIARSWTISEDGLTLTFKMRDDVSFSDGVKLTAHDMVFSFDFPMNEKIAAPRERAYYQKIKSVTALDDYTAEFVFKEPYYNSLLMAGSMSIMPKHFYEKFLQTPEEYNESKGILLGSGPYKLRDPSSWKPDKGLVELVRNERYWGPVTATYDRVLWKIIEHDSARLTTFRNGEIDVYTARPLEYKKLLNDKALMARTQNFEYMPPINGYSYIGWNQNREGKDTRFKDRRVREAMTYLTDRNKINKEIYLGYAEIAVSPFNPKSKQHDKSLKPRPYDVEKAKKLLKEAGYEDRDGDGVIEDSAGKKFEFELTFLNSNDDSRRLALLLKDLYARAGIALVPKATEWPVMLESAKKRTFDAMMLGWTSVVESDLYQIFHSSQIEDEADNFVHYKNPELDKCIDEARTTVKVEKRMVLWQRCEKFLYDDQPYTFLKRSARLVFVNKRFNNLKVTNFGLNLAATPLESFVPANEQKYTK</sequence>
<keyword evidence="4" id="KW-0472">Membrane</keyword>
<dbReference type="InterPro" id="IPR030678">
    <property type="entry name" value="Peptide/Ni-bd"/>
</dbReference>
<keyword evidence="4" id="KW-0812">Transmembrane</keyword>
<organism evidence="6">
    <name type="scientific">hydrothermal vent metagenome</name>
    <dbReference type="NCBI Taxonomy" id="652676"/>
    <lineage>
        <taxon>unclassified sequences</taxon>
        <taxon>metagenomes</taxon>
        <taxon>ecological metagenomes</taxon>
    </lineage>
</organism>
<name>A0A3B0ZFW8_9ZZZZ</name>
<proteinExistence type="inferred from homology"/>
<dbReference type="InterPro" id="IPR000914">
    <property type="entry name" value="SBP_5_dom"/>
</dbReference>
<evidence type="ECO:0000259" key="5">
    <source>
        <dbReference type="Pfam" id="PF00496"/>
    </source>
</evidence>
<gene>
    <name evidence="6" type="ORF">MNBD_GAMMA21-1284</name>
</gene>
<dbReference type="AlphaFoldDB" id="A0A3B0ZFW8"/>
<evidence type="ECO:0000256" key="2">
    <source>
        <dbReference type="ARBA" id="ARBA00022448"/>
    </source>
</evidence>
<dbReference type="GO" id="GO:1904680">
    <property type="term" value="F:peptide transmembrane transporter activity"/>
    <property type="evidence" value="ECO:0007669"/>
    <property type="project" value="TreeGrafter"/>
</dbReference>
<evidence type="ECO:0000256" key="3">
    <source>
        <dbReference type="ARBA" id="ARBA00022729"/>
    </source>
</evidence>
<keyword evidence="4" id="KW-1133">Transmembrane helix</keyword>
<dbReference type="PANTHER" id="PTHR30290">
    <property type="entry name" value="PERIPLASMIC BINDING COMPONENT OF ABC TRANSPORTER"/>
    <property type="match status" value="1"/>
</dbReference>
<keyword evidence="3" id="KW-0732">Signal</keyword>
<dbReference type="Gene3D" id="3.90.76.10">
    <property type="entry name" value="Dipeptide-binding Protein, Domain 1"/>
    <property type="match status" value="1"/>
</dbReference>
<dbReference type="Gene3D" id="3.40.190.10">
    <property type="entry name" value="Periplasmic binding protein-like II"/>
    <property type="match status" value="1"/>
</dbReference>
<protein>
    <submittedName>
        <fullName evidence="6">Oligopeptide ABC transporter, periplasmic oligopeptide-binding protein OppA (TC 3.A.1.5.1)</fullName>
    </submittedName>
</protein>
<dbReference type="InterPro" id="IPR023765">
    <property type="entry name" value="SBP_5_CS"/>
</dbReference>
<dbReference type="PIRSF" id="PIRSF002741">
    <property type="entry name" value="MppA"/>
    <property type="match status" value="1"/>
</dbReference>